<keyword evidence="3" id="KW-0675">Receptor</keyword>
<dbReference type="PRINTS" id="PR00255">
    <property type="entry name" value="NATPEPTIDER"/>
</dbReference>
<evidence type="ECO:0000256" key="3">
    <source>
        <dbReference type="ARBA" id="ARBA00023170"/>
    </source>
</evidence>
<comment type="subcellular location">
    <subcellularLocation>
        <location evidence="1">Membrane</location>
        <topology evidence="1">Single-pass membrane protein</topology>
    </subcellularLocation>
</comment>
<keyword evidence="4" id="KW-0325">Glycoprotein</keyword>
<keyword evidence="5" id="KW-0812">Transmembrane</keyword>
<keyword evidence="5" id="KW-0472">Membrane</keyword>
<dbReference type="InterPro" id="IPR028082">
    <property type="entry name" value="Peripla_BP_I"/>
</dbReference>
<dbReference type="GO" id="GO:0016020">
    <property type="term" value="C:membrane"/>
    <property type="evidence" value="ECO:0007669"/>
    <property type="project" value="UniProtKB-SubCell"/>
</dbReference>
<organism evidence="6 7">
    <name type="scientific">Heterorhabditis bacteriophora</name>
    <name type="common">Entomopathogenic nematode worm</name>
    <dbReference type="NCBI Taxonomy" id="37862"/>
    <lineage>
        <taxon>Eukaryota</taxon>
        <taxon>Metazoa</taxon>
        <taxon>Ecdysozoa</taxon>
        <taxon>Nematoda</taxon>
        <taxon>Chromadorea</taxon>
        <taxon>Rhabditida</taxon>
        <taxon>Rhabditina</taxon>
        <taxon>Rhabditomorpha</taxon>
        <taxon>Strongyloidea</taxon>
        <taxon>Heterorhabditidae</taxon>
        <taxon>Heterorhabditis</taxon>
    </lineage>
</organism>
<name>A0A1I7WNF0_HETBA</name>
<sequence length="188" mass="21668">MNNFISAFYDAVLLYAIALNETIAAGMDPRNGHNITSKMWGRTFDGVSLFFFFIFFVNINSYLTFHILLNTVIEKIFTKQCLKFIITGLSPSRLFIGSVIITYFITNRTFCIFLEKEKKKAKKKRSGGYFPEADPLLRSNSRGSVNSDKWAIVFQFDDEVLSPMAMRMRLVRFSSNDVTFIVRAELFI</sequence>
<evidence type="ECO:0000256" key="2">
    <source>
        <dbReference type="ARBA" id="ARBA00022729"/>
    </source>
</evidence>
<evidence type="ECO:0000256" key="1">
    <source>
        <dbReference type="ARBA" id="ARBA00004167"/>
    </source>
</evidence>
<keyword evidence="6" id="KW-1185">Reference proteome</keyword>
<protein>
    <submittedName>
        <fullName evidence="7">Ion_trans domain-containing protein</fullName>
    </submittedName>
</protein>
<keyword evidence="2" id="KW-0732">Signal</keyword>
<accession>A0A1I7WNF0</accession>
<evidence type="ECO:0000313" key="6">
    <source>
        <dbReference type="Proteomes" id="UP000095283"/>
    </source>
</evidence>
<dbReference type="WBParaSite" id="Hba_06664">
    <property type="protein sequence ID" value="Hba_06664"/>
    <property type="gene ID" value="Hba_06664"/>
</dbReference>
<evidence type="ECO:0000313" key="7">
    <source>
        <dbReference type="WBParaSite" id="Hba_06664"/>
    </source>
</evidence>
<dbReference type="Gene3D" id="3.40.50.2300">
    <property type="match status" value="1"/>
</dbReference>
<keyword evidence="5" id="KW-1133">Transmembrane helix</keyword>
<evidence type="ECO:0000256" key="4">
    <source>
        <dbReference type="ARBA" id="ARBA00023180"/>
    </source>
</evidence>
<dbReference type="InterPro" id="IPR001170">
    <property type="entry name" value="ANPR/GUC"/>
</dbReference>
<evidence type="ECO:0000256" key="5">
    <source>
        <dbReference type="SAM" id="Phobius"/>
    </source>
</evidence>
<feature type="transmembrane region" description="Helical" evidence="5">
    <location>
        <begin position="47"/>
        <end position="69"/>
    </location>
</feature>
<dbReference type="SUPFAM" id="SSF53822">
    <property type="entry name" value="Periplasmic binding protein-like I"/>
    <property type="match status" value="1"/>
</dbReference>
<reference evidence="7" key="1">
    <citation type="submission" date="2016-11" db="UniProtKB">
        <authorList>
            <consortium name="WormBaseParasite"/>
        </authorList>
    </citation>
    <scope>IDENTIFICATION</scope>
</reference>
<dbReference type="Proteomes" id="UP000095283">
    <property type="component" value="Unplaced"/>
</dbReference>
<proteinExistence type="predicted"/>
<dbReference type="AlphaFoldDB" id="A0A1I7WNF0"/>
<feature type="transmembrane region" description="Helical" evidence="5">
    <location>
        <begin position="6"/>
        <end position="26"/>
    </location>
</feature>